<evidence type="ECO:0000313" key="4">
    <source>
        <dbReference type="Proteomes" id="UP000229641"/>
    </source>
</evidence>
<protein>
    <submittedName>
        <fullName evidence="3">Uncharacterized protein</fullName>
    </submittedName>
</protein>
<evidence type="ECO:0000256" key="1">
    <source>
        <dbReference type="SAM" id="MobiDB-lite"/>
    </source>
</evidence>
<proteinExistence type="predicted"/>
<sequence>MPYKFKKIIAVFILLCFSCNTLGLAQTLPYLQAGAYQAPALLRYVSVNSANPFNYFNFLLDSGDLPPSQDNLGKETKKLINYFFLGLTLSSSSLWVNLRPDEPDKITSGELAKTDMGRILLEQDLRLKKDMAKYLHPANETGKAFWKSLYQAIGKDKVNKTEITTYSRVWIAPDKAVIMETEDGALIAEAKLKVLLESEYLKLQTKGKRPKAEGQKQNLENTNLKISEKLMREVIIPQITADVNTSSAYAPLRQIYHSLILAEWYKQKHKNACSAYSFCINKGYVDGLESDLPWSKQNIWKEYVESYQNGEYKLQDSLSGLKRMYFSGGITFVDWENTSGYSAGSFVPGAVAAGSSIKTGMPSFEIIPFDRDILLKTGNNIGDTLVVAANSAIADSKVPIPKLTEISLNHSVLGSEQGEVQSAGSPVTNYTFVTDSVQAGRYVRFEEILSRINGGRPQEQRGSVEDLMRRDQIHEILQGRLKTTGPEQVLKTIDIFLDPESTFQRYGNDPKLIEDLKALKKEVSAEIENGGFAASLRTAGSPATFGGEAESRRSSADSPIKNIFSKARTKDQEAKLRDSKNVLDKEFGLWSDDAARQKAKETIFELQNKLADVIDSIGFDANVQRYVDPSAEPPDNAEKLVTMFLYSDEKFEDFKQEVGKFTSEKEKTYLRLSDIYAEGLYEPDVLIYLKPSKVGPDWLSDFEALRAKLFSITQWDLLNRFPEAKGLLLWRGVIREEEFRQYASSRQGQAIEIRTRFFSHLPDYAIEDFAEGGREARVTVLADVPLSSIKLTPWLEFSGQIYEPQFIVAGSIEPREVFNLDNEKDYERLRKESNEYNEALLNSPLFDSVLEKFIIRMKNRPNPFSDEPESAESPMSEQLDNFLDKLYELKEQRGSLNRELEAVPLISKAIAETLEMPANLIGELNKPELTKLLVSYSIKHGDILDNIRELLTGVEEELNKGTPLYNKKEQENIRRAFDYLEGITSISSSPLTEISKDSGGIDLSRIELTLKDEAYVSSLNSADIKVLRAAKALNEGWDSLSLLYVHEVMLLFKDKIASDIKNKDILLNVFEKLKVRNLLPPPAVNFMHFIQSQKTSSPKTLALSNQAR</sequence>
<dbReference type="Proteomes" id="UP000229641">
    <property type="component" value="Unassembled WGS sequence"/>
</dbReference>
<gene>
    <name evidence="3" type="ORF">COV72_00645</name>
</gene>
<feature type="region of interest" description="Disordered" evidence="1">
    <location>
        <begin position="539"/>
        <end position="559"/>
    </location>
</feature>
<accession>A0A2H0M1V6</accession>
<dbReference type="AlphaFoldDB" id="A0A2H0M1V6"/>
<organism evidence="3 4">
    <name type="scientific">Candidatus Ghiorseimicrobium undicola</name>
    <dbReference type="NCBI Taxonomy" id="1974746"/>
    <lineage>
        <taxon>Bacteria</taxon>
        <taxon>Pseudomonadati</taxon>
        <taxon>Candidatus Omnitrophota</taxon>
        <taxon>Candidatus Ghiorseimicrobium</taxon>
    </lineage>
</organism>
<comment type="caution">
    <text evidence="3">The sequence shown here is derived from an EMBL/GenBank/DDBJ whole genome shotgun (WGS) entry which is preliminary data.</text>
</comment>
<feature type="signal peptide" evidence="2">
    <location>
        <begin position="1"/>
        <end position="25"/>
    </location>
</feature>
<evidence type="ECO:0000313" key="3">
    <source>
        <dbReference type="EMBL" id="PIQ89904.1"/>
    </source>
</evidence>
<dbReference type="EMBL" id="PCWA01000012">
    <property type="protein sequence ID" value="PIQ89904.1"/>
    <property type="molecule type" value="Genomic_DNA"/>
</dbReference>
<feature type="chain" id="PRO_5013553933" evidence="2">
    <location>
        <begin position="26"/>
        <end position="1108"/>
    </location>
</feature>
<keyword evidence="2" id="KW-0732">Signal</keyword>
<reference evidence="3 4" key="1">
    <citation type="submission" date="2017-09" db="EMBL/GenBank/DDBJ databases">
        <title>Depth-based differentiation of microbial function through sediment-hosted aquifers and enrichment of novel symbionts in the deep terrestrial subsurface.</title>
        <authorList>
            <person name="Probst A.J."/>
            <person name="Ladd B."/>
            <person name="Jarett J.K."/>
            <person name="Geller-Mcgrath D.E."/>
            <person name="Sieber C.M."/>
            <person name="Emerson J.B."/>
            <person name="Anantharaman K."/>
            <person name="Thomas B.C."/>
            <person name="Malmstrom R."/>
            <person name="Stieglmeier M."/>
            <person name="Klingl A."/>
            <person name="Woyke T."/>
            <person name="Ryan C.M."/>
            <person name="Banfield J.F."/>
        </authorList>
    </citation>
    <scope>NUCLEOTIDE SEQUENCE [LARGE SCALE GENOMIC DNA]</scope>
    <source>
        <strain evidence="3">CG11_big_fil_rev_8_21_14_0_20_42_13</strain>
    </source>
</reference>
<evidence type="ECO:0000256" key="2">
    <source>
        <dbReference type="SAM" id="SignalP"/>
    </source>
</evidence>
<name>A0A2H0M1V6_9BACT</name>